<evidence type="ECO:0008006" key="7">
    <source>
        <dbReference type="Google" id="ProtNLM"/>
    </source>
</evidence>
<comment type="similarity">
    <text evidence="4">Belongs to the HepT RNase toxin family.</text>
</comment>
<sequence length="176" mass="20862">MNTDVIYYKIEILKRYVDRIKAKRPQSSVVLAKEFDRQDIILMNLQRAVKICVDIAAYILAGSTLPPPMSMEDAIYQIYMLEIISKTTCEKMQRSVKFRNIAIHEYDNINWEIVYSIISNHLDDFREYAREVFQWLETKPDTAKLVYRWDAFLVKGVFLECNQNRLNFGDMTLFLI</sequence>
<keyword evidence="2" id="KW-0540">Nuclease</keyword>
<dbReference type="PANTHER" id="PTHR33397">
    <property type="entry name" value="UPF0331 PROTEIN YUTE"/>
    <property type="match status" value="1"/>
</dbReference>
<organism evidence="5 6">
    <name type="scientific">Candidatus Magnetoglobus multicellularis str. Araruama</name>
    <dbReference type="NCBI Taxonomy" id="890399"/>
    <lineage>
        <taxon>Bacteria</taxon>
        <taxon>Pseudomonadati</taxon>
        <taxon>Thermodesulfobacteriota</taxon>
        <taxon>Desulfobacteria</taxon>
        <taxon>Desulfobacterales</taxon>
        <taxon>Desulfobacteraceae</taxon>
        <taxon>Candidatus Magnetoglobus</taxon>
    </lineage>
</organism>
<dbReference type="Gene3D" id="1.20.120.580">
    <property type="entry name" value="bsu32300-like"/>
    <property type="match status" value="1"/>
</dbReference>
<dbReference type="PANTHER" id="PTHR33397:SF3">
    <property type="entry name" value="MRNA NUCLEASE HEPT"/>
    <property type="match status" value="1"/>
</dbReference>
<dbReference type="GO" id="GO:0016787">
    <property type="term" value="F:hydrolase activity"/>
    <property type="evidence" value="ECO:0007669"/>
    <property type="project" value="UniProtKB-KW"/>
</dbReference>
<dbReference type="Pfam" id="PF01934">
    <property type="entry name" value="HepT-like"/>
    <property type="match status" value="1"/>
</dbReference>
<dbReference type="GO" id="GO:0004540">
    <property type="term" value="F:RNA nuclease activity"/>
    <property type="evidence" value="ECO:0007669"/>
    <property type="project" value="InterPro"/>
</dbReference>
<evidence type="ECO:0000313" key="5">
    <source>
        <dbReference type="EMBL" id="ETR70654.1"/>
    </source>
</evidence>
<reference evidence="6" key="1">
    <citation type="submission" date="2012-11" db="EMBL/GenBank/DDBJ databases">
        <authorList>
            <person name="Lucero-Rivera Y.E."/>
            <person name="Tovar-Ramirez D."/>
        </authorList>
    </citation>
    <scope>NUCLEOTIDE SEQUENCE [LARGE SCALE GENOMIC DNA]</scope>
    <source>
        <strain evidence="6">Araruama</strain>
    </source>
</reference>
<evidence type="ECO:0000256" key="1">
    <source>
        <dbReference type="ARBA" id="ARBA00022649"/>
    </source>
</evidence>
<protein>
    <recommendedName>
        <fullName evidence="7">DUF86 domain-containing protein</fullName>
    </recommendedName>
</protein>
<evidence type="ECO:0000313" key="6">
    <source>
        <dbReference type="Proteomes" id="UP000189670"/>
    </source>
</evidence>
<dbReference type="GO" id="GO:0110001">
    <property type="term" value="C:toxin-antitoxin complex"/>
    <property type="evidence" value="ECO:0007669"/>
    <property type="project" value="InterPro"/>
</dbReference>
<dbReference type="AlphaFoldDB" id="A0A1V1P791"/>
<dbReference type="EMBL" id="ATBP01000391">
    <property type="protein sequence ID" value="ETR70654.1"/>
    <property type="molecule type" value="Genomic_DNA"/>
</dbReference>
<dbReference type="NCBIfam" id="NF047751">
    <property type="entry name" value="HepT_toxin"/>
    <property type="match status" value="1"/>
</dbReference>
<keyword evidence="1" id="KW-1277">Toxin-antitoxin system</keyword>
<keyword evidence="3" id="KW-0378">Hydrolase</keyword>
<dbReference type="InterPro" id="IPR008201">
    <property type="entry name" value="HepT-like"/>
</dbReference>
<proteinExistence type="inferred from homology"/>
<dbReference type="InterPro" id="IPR037038">
    <property type="entry name" value="HepT-like_sf"/>
</dbReference>
<dbReference type="InterPro" id="IPR052379">
    <property type="entry name" value="Type_VII_TA_RNase"/>
</dbReference>
<comment type="caution">
    <text evidence="5">The sequence shown here is derived from an EMBL/GenBank/DDBJ whole genome shotgun (WGS) entry which is preliminary data.</text>
</comment>
<dbReference type="Proteomes" id="UP000189670">
    <property type="component" value="Unassembled WGS sequence"/>
</dbReference>
<evidence type="ECO:0000256" key="3">
    <source>
        <dbReference type="ARBA" id="ARBA00022801"/>
    </source>
</evidence>
<evidence type="ECO:0000256" key="2">
    <source>
        <dbReference type="ARBA" id="ARBA00022722"/>
    </source>
</evidence>
<name>A0A1V1P791_9BACT</name>
<accession>A0A1V1P791</accession>
<evidence type="ECO:0000256" key="4">
    <source>
        <dbReference type="ARBA" id="ARBA00024207"/>
    </source>
</evidence>
<gene>
    <name evidence="5" type="ORF">OMM_03088</name>
</gene>